<proteinExistence type="inferred from homology"/>
<dbReference type="InterPro" id="IPR006838">
    <property type="entry name" value="ADTRP_AIG1"/>
</dbReference>
<gene>
    <name evidence="30" type="ORF">QR680_016620</name>
</gene>
<keyword evidence="11 28" id="KW-0472">Membrane</keyword>
<dbReference type="PROSITE" id="PS01131">
    <property type="entry name" value="RRNA_A_DIMETH"/>
    <property type="match status" value="1"/>
</dbReference>
<feature type="binding site" evidence="25">
    <location>
        <position position="259"/>
    </location>
    <ligand>
        <name>S-adenosyl-L-methionine</name>
        <dbReference type="ChEBI" id="CHEBI:59789"/>
    </ligand>
</feature>
<evidence type="ECO:0000256" key="24">
    <source>
        <dbReference type="ARBA" id="ARBA00061109"/>
    </source>
</evidence>
<feature type="transmembrane region" description="Helical" evidence="28">
    <location>
        <begin position="439"/>
        <end position="465"/>
    </location>
</feature>
<evidence type="ECO:0000256" key="16">
    <source>
        <dbReference type="ARBA" id="ARBA00047863"/>
    </source>
</evidence>
<dbReference type="NCBIfam" id="TIGR00755">
    <property type="entry name" value="ksgA"/>
    <property type="match status" value="1"/>
</dbReference>
<feature type="region of interest" description="Disordered" evidence="27">
    <location>
        <begin position="66"/>
        <end position="99"/>
    </location>
</feature>
<dbReference type="InterPro" id="IPR011530">
    <property type="entry name" value="rRNA_adenine_dimethylase"/>
</dbReference>
<evidence type="ECO:0000256" key="6">
    <source>
        <dbReference type="ARBA" id="ARBA00022679"/>
    </source>
</evidence>
<organism evidence="30 31">
    <name type="scientific">Steinernema hermaphroditum</name>
    <dbReference type="NCBI Taxonomy" id="289476"/>
    <lineage>
        <taxon>Eukaryota</taxon>
        <taxon>Metazoa</taxon>
        <taxon>Ecdysozoa</taxon>
        <taxon>Nematoda</taxon>
        <taxon>Chromadorea</taxon>
        <taxon>Rhabditida</taxon>
        <taxon>Tylenchina</taxon>
        <taxon>Panagrolaimomorpha</taxon>
        <taxon>Strongyloidoidea</taxon>
        <taxon>Steinernematidae</taxon>
        <taxon>Steinernema</taxon>
    </lineage>
</organism>
<keyword evidence="9 25" id="KW-0694">RNA-binding</keyword>
<evidence type="ECO:0000256" key="25">
    <source>
        <dbReference type="PROSITE-ProRule" id="PRU01026"/>
    </source>
</evidence>
<dbReference type="EC" id="2.1.1.-" evidence="26"/>
<feature type="binding site" evidence="25">
    <location>
        <position position="216"/>
    </location>
    <ligand>
        <name>S-adenosyl-L-methionine</name>
        <dbReference type="ChEBI" id="CHEBI:59789"/>
    </ligand>
</feature>
<dbReference type="GO" id="GO:0003723">
    <property type="term" value="F:RNA binding"/>
    <property type="evidence" value="ECO:0007669"/>
    <property type="project" value="UniProtKB-UniRule"/>
</dbReference>
<feature type="binding site" evidence="25">
    <location>
        <position position="170"/>
    </location>
    <ligand>
        <name>S-adenosyl-L-methionine</name>
        <dbReference type="ChEBI" id="CHEBI:59789"/>
    </ligand>
</feature>
<dbReference type="Pfam" id="PF04750">
    <property type="entry name" value="Far-17a_AIG1"/>
    <property type="match status" value="1"/>
</dbReference>
<accession>A0AA39LM92</accession>
<keyword evidence="7 25" id="KW-0949">S-adenosyl-L-methionine</keyword>
<evidence type="ECO:0000256" key="27">
    <source>
        <dbReference type="SAM" id="MobiDB-lite"/>
    </source>
</evidence>
<dbReference type="AlphaFoldDB" id="A0AA39LM92"/>
<evidence type="ECO:0000256" key="9">
    <source>
        <dbReference type="ARBA" id="ARBA00022884"/>
    </source>
</evidence>
<evidence type="ECO:0000256" key="15">
    <source>
        <dbReference type="ARBA" id="ARBA00047427"/>
    </source>
</evidence>
<evidence type="ECO:0000256" key="12">
    <source>
        <dbReference type="ARBA" id="ARBA00035020"/>
    </source>
</evidence>
<feature type="domain" description="Ribosomal RNA adenine methylase transferase N-terminal" evidence="29">
    <location>
        <begin position="175"/>
        <end position="344"/>
    </location>
</feature>
<dbReference type="SUPFAM" id="SSF53335">
    <property type="entry name" value="S-adenosyl-L-methionine-dependent methyltransferases"/>
    <property type="match status" value="1"/>
</dbReference>
<dbReference type="PANTHER" id="PTHR11727:SF7">
    <property type="entry name" value="DIMETHYLADENOSINE TRANSFERASE-RELATED"/>
    <property type="match status" value="1"/>
</dbReference>
<evidence type="ECO:0000256" key="13">
    <source>
        <dbReference type="ARBA" id="ARBA00046134"/>
    </source>
</evidence>
<evidence type="ECO:0000313" key="31">
    <source>
        <dbReference type="Proteomes" id="UP001175271"/>
    </source>
</evidence>
<evidence type="ECO:0000256" key="18">
    <source>
        <dbReference type="ARBA" id="ARBA00048701"/>
    </source>
</evidence>
<dbReference type="Pfam" id="PF00398">
    <property type="entry name" value="RrnaAD"/>
    <property type="match status" value="1"/>
</dbReference>
<evidence type="ECO:0000256" key="3">
    <source>
        <dbReference type="ARBA" id="ARBA00009300"/>
    </source>
</evidence>
<dbReference type="Gene3D" id="1.10.8.480">
    <property type="match status" value="1"/>
</dbReference>
<comment type="catalytic activity">
    <reaction evidence="21">
        <text>13-(9Z-octadecenoyloxy)-octadecanoate + H2O = 13-hydroxy-octadecanoate + (9Z)-octadecenoate + H(+)</text>
        <dbReference type="Rhea" id="RHEA:52064"/>
        <dbReference type="ChEBI" id="CHEBI:15377"/>
        <dbReference type="ChEBI" id="CHEBI:15378"/>
        <dbReference type="ChEBI" id="CHEBI:30823"/>
        <dbReference type="ChEBI" id="CHEBI:136303"/>
        <dbReference type="ChEBI" id="CHEBI:136304"/>
    </reaction>
    <physiologicalReaction direction="left-to-right" evidence="21">
        <dbReference type="Rhea" id="RHEA:52065"/>
    </physiologicalReaction>
</comment>
<evidence type="ECO:0000256" key="5">
    <source>
        <dbReference type="ARBA" id="ARBA00022603"/>
    </source>
</evidence>
<comment type="catalytic activity">
    <reaction evidence="20">
        <text>9-octadecanoyloxy-octadecanoate + H2O = 9-hydroxy-octadecanoate + octadecanoate + H(+)</text>
        <dbReference type="Rhea" id="RHEA:52096"/>
        <dbReference type="ChEBI" id="CHEBI:15377"/>
        <dbReference type="ChEBI" id="CHEBI:15378"/>
        <dbReference type="ChEBI" id="CHEBI:25629"/>
        <dbReference type="ChEBI" id="CHEBI:136286"/>
        <dbReference type="ChEBI" id="CHEBI:136373"/>
    </reaction>
    <physiologicalReaction direction="left-to-right" evidence="20">
        <dbReference type="Rhea" id="RHEA:52097"/>
    </physiologicalReaction>
</comment>
<dbReference type="InterPro" id="IPR020596">
    <property type="entry name" value="rRNA_Ade_Mease_Trfase_CS"/>
</dbReference>
<comment type="catalytic activity">
    <reaction evidence="23">
        <text>12-(9Z-hexadecenoyloxy)-octadecanoate + H2O = 12-hydroxyoctadecanoate + (9Z)-hexadecenoate + H(+)</text>
        <dbReference type="Rhea" id="RHEA:52072"/>
        <dbReference type="ChEBI" id="CHEBI:15377"/>
        <dbReference type="ChEBI" id="CHEBI:15378"/>
        <dbReference type="ChEBI" id="CHEBI:32372"/>
        <dbReference type="ChEBI" id="CHEBI:84201"/>
        <dbReference type="ChEBI" id="CHEBI:136312"/>
    </reaction>
    <physiologicalReaction direction="left-to-right" evidence="23">
        <dbReference type="Rhea" id="RHEA:52073"/>
    </physiologicalReaction>
</comment>
<evidence type="ECO:0000256" key="21">
    <source>
        <dbReference type="ARBA" id="ARBA00049296"/>
    </source>
</evidence>
<dbReference type="GO" id="GO:0005730">
    <property type="term" value="C:nucleolus"/>
    <property type="evidence" value="ECO:0007669"/>
    <property type="project" value="TreeGrafter"/>
</dbReference>
<comment type="subcellular location">
    <subcellularLocation>
        <location evidence="2">Endomembrane system</location>
        <topology evidence="2">Multi-pass membrane protein</topology>
    </subcellularLocation>
</comment>
<evidence type="ECO:0000256" key="1">
    <source>
        <dbReference type="ARBA" id="ARBA00000923"/>
    </source>
</evidence>
<feature type="binding site" evidence="25">
    <location>
        <position position="168"/>
    </location>
    <ligand>
        <name>S-adenosyl-L-methionine</name>
        <dbReference type="ChEBI" id="CHEBI:59789"/>
    </ligand>
</feature>
<comment type="caution">
    <text evidence="30">The sequence shown here is derived from an EMBL/GenBank/DDBJ whole genome shotgun (WGS) entry which is preliminary data.</text>
</comment>
<keyword evidence="8 28" id="KW-0812">Transmembrane</keyword>
<evidence type="ECO:0000256" key="17">
    <source>
        <dbReference type="ARBA" id="ARBA00048680"/>
    </source>
</evidence>
<feature type="transmembrane region" description="Helical" evidence="28">
    <location>
        <begin position="591"/>
        <end position="609"/>
    </location>
</feature>
<reference evidence="30" key="1">
    <citation type="submission" date="2023-06" db="EMBL/GenBank/DDBJ databases">
        <title>Genomic analysis of the entomopathogenic nematode Steinernema hermaphroditum.</title>
        <authorList>
            <person name="Schwarz E.M."/>
            <person name="Heppert J.K."/>
            <person name="Baniya A."/>
            <person name="Schwartz H.T."/>
            <person name="Tan C.-H."/>
            <person name="Antoshechkin I."/>
            <person name="Sternberg P.W."/>
            <person name="Goodrich-Blair H."/>
            <person name="Dillman A.R."/>
        </authorList>
    </citation>
    <scope>NUCLEOTIDE SEQUENCE</scope>
    <source>
        <strain evidence="30">PS9179</strain>
        <tissue evidence="30">Whole animal</tissue>
    </source>
</reference>
<dbReference type="GO" id="GO:0012505">
    <property type="term" value="C:endomembrane system"/>
    <property type="evidence" value="ECO:0007669"/>
    <property type="project" value="UniProtKB-SubCell"/>
</dbReference>
<dbReference type="InterPro" id="IPR001737">
    <property type="entry name" value="KsgA/Erm"/>
</dbReference>
<evidence type="ECO:0000256" key="14">
    <source>
        <dbReference type="ARBA" id="ARBA00047368"/>
    </source>
</evidence>
<evidence type="ECO:0000256" key="8">
    <source>
        <dbReference type="ARBA" id="ARBA00022692"/>
    </source>
</evidence>
<keyword evidence="4 26" id="KW-0698">rRNA processing</keyword>
<dbReference type="InterPro" id="IPR029063">
    <property type="entry name" value="SAM-dependent_MTases_sf"/>
</dbReference>
<evidence type="ECO:0000256" key="23">
    <source>
        <dbReference type="ARBA" id="ARBA00049428"/>
    </source>
</evidence>
<protein>
    <recommendedName>
        <fullName evidence="26">rRNA adenine N(6)-methyltransferase</fullName>
        <ecNumber evidence="26">2.1.1.-</ecNumber>
    </recommendedName>
</protein>
<evidence type="ECO:0000256" key="4">
    <source>
        <dbReference type="ARBA" id="ARBA00022552"/>
    </source>
</evidence>
<feature type="binding site" evidence="25">
    <location>
        <position position="195"/>
    </location>
    <ligand>
        <name>S-adenosyl-L-methionine</name>
        <dbReference type="ChEBI" id="CHEBI:59789"/>
    </ligand>
</feature>
<comment type="catalytic activity">
    <reaction evidence="22">
        <text>13-(9Z-hexadecenoyloxy)-octadecanoate + H2O = 13-hydroxy-octadecanoate + (9Z)-hexadecenoate + H(+)</text>
        <dbReference type="Rhea" id="RHEA:52076"/>
        <dbReference type="ChEBI" id="CHEBI:15377"/>
        <dbReference type="ChEBI" id="CHEBI:15378"/>
        <dbReference type="ChEBI" id="CHEBI:32372"/>
        <dbReference type="ChEBI" id="CHEBI:136304"/>
        <dbReference type="ChEBI" id="CHEBI:136315"/>
    </reaction>
    <physiologicalReaction direction="left-to-right" evidence="22">
        <dbReference type="Rhea" id="RHEA:52077"/>
    </physiologicalReaction>
</comment>
<evidence type="ECO:0000256" key="28">
    <source>
        <dbReference type="SAM" id="Phobius"/>
    </source>
</evidence>
<comment type="similarity">
    <text evidence="3">Belongs to the AIG1 family.</text>
</comment>
<comment type="catalytic activity">
    <reaction evidence="18">
        <text>12-(9Z-octadecenoyloxy)-octadecanoate + H2O = 12-hydroxyoctadecanoate + (9Z)-octadecenoate + H(+)</text>
        <dbReference type="Rhea" id="RHEA:52060"/>
        <dbReference type="ChEBI" id="CHEBI:15377"/>
        <dbReference type="ChEBI" id="CHEBI:15378"/>
        <dbReference type="ChEBI" id="CHEBI:30823"/>
        <dbReference type="ChEBI" id="CHEBI:84201"/>
        <dbReference type="ChEBI" id="CHEBI:136302"/>
    </reaction>
    <physiologicalReaction direction="left-to-right" evidence="18">
        <dbReference type="Rhea" id="RHEA:52061"/>
    </physiologicalReaction>
</comment>
<comment type="catalytic activity">
    <reaction evidence="19">
        <text>9-(9Z-octadecenoyloxy)-octadecanoate + H2O = 9-hydroxy-octadecanoate + (9Z)-octadecenoate + H(+)</text>
        <dbReference type="Rhea" id="RHEA:52048"/>
        <dbReference type="ChEBI" id="CHEBI:15377"/>
        <dbReference type="ChEBI" id="CHEBI:15378"/>
        <dbReference type="ChEBI" id="CHEBI:30823"/>
        <dbReference type="ChEBI" id="CHEBI:136282"/>
        <dbReference type="ChEBI" id="CHEBI:136286"/>
    </reaction>
    <physiologicalReaction direction="left-to-right" evidence="19">
        <dbReference type="Rhea" id="RHEA:52049"/>
    </physiologicalReaction>
</comment>
<evidence type="ECO:0000313" key="30">
    <source>
        <dbReference type="EMBL" id="KAK0402931.1"/>
    </source>
</evidence>
<evidence type="ECO:0000256" key="20">
    <source>
        <dbReference type="ARBA" id="ARBA00049221"/>
    </source>
</evidence>
<comment type="catalytic activity">
    <reaction evidence="17">
        <text>12-octadecanoyloxy-octadecanoate + H2O = 12-hydroxyoctadecanoate + octadecanoate + H(+)</text>
        <dbReference type="Rhea" id="RHEA:52080"/>
        <dbReference type="ChEBI" id="CHEBI:15377"/>
        <dbReference type="ChEBI" id="CHEBI:15378"/>
        <dbReference type="ChEBI" id="CHEBI:25629"/>
        <dbReference type="ChEBI" id="CHEBI:84201"/>
        <dbReference type="ChEBI" id="CHEBI:136330"/>
    </reaction>
    <physiologicalReaction direction="left-to-right" evidence="17">
        <dbReference type="Rhea" id="RHEA:52081"/>
    </physiologicalReaction>
</comment>
<name>A0AA39LM92_9BILA</name>
<dbReference type="SMART" id="SM00650">
    <property type="entry name" value="rADc"/>
    <property type="match status" value="1"/>
</dbReference>
<feature type="transmembrane region" description="Helical" evidence="28">
    <location>
        <begin position="485"/>
        <end position="508"/>
    </location>
</feature>
<dbReference type="Proteomes" id="UP001175271">
    <property type="component" value="Unassembled WGS sequence"/>
</dbReference>
<comment type="similarity">
    <text evidence="24 25 26">Belongs to the class I-like SAM-binding methyltransferase superfamily. rRNA adenine N(6)-methyltransferase family.</text>
</comment>
<evidence type="ECO:0000256" key="7">
    <source>
        <dbReference type="ARBA" id="ARBA00022691"/>
    </source>
</evidence>
<dbReference type="GO" id="GO:0016020">
    <property type="term" value="C:membrane"/>
    <property type="evidence" value="ECO:0007669"/>
    <property type="project" value="InterPro"/>
</dbReference>
<evidence type="ECO:0000256" key="22">
    <source>
        <dbReference type="ARBA" id="ARBA00049322"/>
    </source>
</evidence>
<comment type="catalytic activity">
    <reaction evidence="14">
        <text>12-hexadecanoyloxy-octadecanoate + H2O = 12-hydroxyoctadecanoate + hexadecanoate + H(+)</text>
        <dbReference type="Rhea" id="RHEA:52056"/>
        <dbReference type="ChEBI" id="CHEBI:7896"/>
        <dbReference type="ChEBI" id="CHEBI:15377"/>
        <dbReference type="ChEBI" id="CHEBI:15378"/>
        <dbReference type="ChEBI" id="CHEBI:83677"/>
        <dbReference type="ChEBI" id="CHEBI:84201"/>
    </reaction>
    <physiologicalReaction direction="left-to-right" evidence="14">
        <dbReference type="Rhea" id="RHEA:52057"/>
    </physiologicalReaction>
</comment>
<dbReference type="InterPro" id="IPR020598">
    <property type="entry name" value="rRNA_Ade_methylase_Trfase_N"/>
</dbReference>
<evidence type="ECO:0000256" key="19">
    <source>
        <dbReference type="ARBA" id="ARBA00048800"/>
    </source>
</evidence>
<comment type="function">
    <text evidence="13">Specifically dimethylates two adjacent adenosines in the loop of a conserved hairpin near the 3'-end of 18S rRNA in the 40S particle. Involved in the pre-rRNA processing steps leading to small-subunit rRNA production independently of its RNA-modifying catalytic activity. Part of the small subunit (SSU) processome, first precursor of the small eukaryotic ribosomal subunit. During the assembly of the SSU processome in the nucleolus, many ribosome biogenesis factors, an RNA chaperone and ribosomal proteins associate with the nascent pre-rRNA and work in concert to generate RNA folding, modifications, rearrangements and cleavage as well as targeted degradation of pre-ribosomal RNA by the RNA exosome.</text>
</comment>
<keyword evidence="31" id="KW-1185">Reference proteome</keyword>
<comment type="catalytic activity">
    <reaction evidence="1">
        <text>9-(9Z-hexadecenoyloxy)-octadecanoate + H2O = (9Z)-hexadecenoate + 9-hydroxy-octadecanoate + H(+)</text>
        <dbReference type="Rhea" id="RHEA:52068"/>
        <dbReference type="ChEBI" id="CHEBI:15377"/>
        <dbReference type="ChEBI" id="CHEBI:15378"/>
        <dbReference type="ChEBI" id="CHEBI:32372"/>
        <dbReference type="ChEBI" id="CHEBI:136286"/>
        <dbReference type="ChEBI" id="CHEBI:136309"/>
    </reaction>
    <physiologicalReaction direction="left-to-right" evidence="1">
        <dbReference type="Rhea" id="RHEA:52069"/>
    </physiologicalReaction>
</comment>
<dbReference type="CDD" id="cd02440">
    <property type="entry name" value="AdoMet_MTases"/>
    <property type="match status" value="1"/>
</dbReference>
<dbReference type="GO" id="GO:0000179">
    <property type="term" value="F:rRNA (adenine-N6,N6-)-dimethyltransferase activity"/>
    <property type="evidence" value="ECO:0007669"/>
    <property type="project" value="UniProtKB-UniRule"/>
</dbReference>
<feature type="transmembrane region" description="Helical" evidence="28">
    <location>
        <begin position="515"/>
        <end position="540"/>
    </location>
</feature>
<evidence type="ECO:0000256" key="11">
    <source>
        <dbReference type="ARBA" id="ARBA00023136"/>
    </source>
</evidence>
<sequence length="677" mass="75506">MNSICPNNKPADSSLTDEALQNSASGSMLSTIMNPLPQRPDIGALPKSNLVNRLRKFIPQLVEANSNISPSSSMDPVVLNGNDESESDSFSSGSDSEDEAAELPNVVIDVDILGLDGNVTPVGNDDDDQIEDELPLAFRGKRNETEVPVIDPSAESGALPFNTDRGQHILKNPGIVNAIIEKSAIKPTDTVLEVGPGTGNLSVKILEKAKKLIACEIDPRMVAELNKRVMGTSVQSKLEIRPGDVMDSQWPIFDVCVANLPYQISSPFVFKLLLQRPLPRYAVLMFQKEFADRLLAKPGDKFYCRLSVNVQLLARVEHLMKVKRTEFRPPPKVDSAVVRIQPKNPPPPINYAEWDGLLRLVFLRKNKTLLAIFHQTQVIELLERNYRALVTSQKKDMPANFNMKALIEETLTNGGFANKRSRTMAVEDFLRLLLEFNKAVLAMAAQLTALIHMVIAAIYAYTFIWDFKNIDPKRLLVPDAWWSRFVWLTMIDLAIQQIYHVVAAVVAYKKLPRTAFDFISTAIIFPLATTVVILFWGLWLADPTLVADPAGQRFLLLNPLYNHAIHTLPLFAMIVDHVLWRHVRPTRNGAFAAILLFAGCYITWVVTFNELFGKWAYPILAQLNLPARATFFGGTVTFIIVCFLLGDAFNSLLVKPKESAKKARNSAAVKKALGKRR</sequence>
<comment type="catalytic activity">
    <reaction evidence="16">
        <text>9-hexadecanoyloxy-octadecanoate + H2O = 9-hydroxy-octadecanoate + hexadecanoate + H(+)</text>
        <dbReference type="Rhea" id="RHEA:52052"/>
        <dbReference type="ChEBI" id="CHEBI:7896"/>
        <dbReference type="ChEBI" id="CHEBI:15377"/>
        <dbReference type="ChEBI" id="CHEBI:15378"/>
        <dbReference type="ChEBI" id="CHEBI:83670"/>
        <dbReference type="ChEBI" id="CHEBI:136286"/>
    </reaction>
    <physiologicalReaction direction="left-to-right" evidence="16">
        <dbReference type="Rhea" id="RHEA:52053"/>
    </physiologicalReaction>
</comment>
<feature type="binding site" evidence="25">
    <location>
        <position position="244"/>
    </location>
    <ligand>
        <name>S-adenosyl-L-methionine</name>
        <dbReference type="ChEBI" id="CHEBI:59789"/>
    </ligand>
</feature>
<evidence type="ECO:0000256" key="26">
    <source>
        <dbReference type="RuleBase" id="RU362106"/>
    </source>
</evidence>
<keyword evidence="5 25" id="KW-0489">Methyltransferase</keyword>
<dbReference type="PANTHER" id="PTHR11727">
    <property type="entry name" value="DIMETHYLADENOSINE TRANSFERASE"/>
    <property type="match status" value="1"/>
</dbReference>
<dbReference type="Gene3D" id="3.40.50.150">
    <property type="entry name" value="Vaccinia Virus protein VP39"/>
    <property type="match status" value="1"/>
</dbReference>
<evidence type="ECO:0000256" key="2">
    <source>
        <dbReference type="ARBA" id="ARBA00004127"/>
    </source>
</evidence>
<dbReference type="PROSITE" id="PS51689">
    <property type="entry name" value="SAM_RNA_A_N6_MT"/>
    <property type="match status" value="1"/>
</dbReference>
<keyword evidence="10 28" id="KW-1133">Transmembrane helix</keyword>
<dbReference type="FunFam" id="3.40.50.150:FF:000007">
    <property type="entry name" value="rRNA adenine N(6)-methyltransferase"/>
    <property type="match status" value="1"/>
</dbReference>
<feature type="transmembrane region" description="Helical" evidence="28">
    <location>
        <begin position="629"/>
        <end position="654"/>
    </location>
</feature>
<comment type="subunit">
    <text evidence="12">Part of the small subunit (SSU) processome, composed of more than 70 proteins and the RNA chaperone small nucleolar RNA (snoRNA) U3.</text>
</comment>
<comment type="catalytic activity">
    <reaction evidence="15">
        <text>13-octadecanoyloxy-octadecanoate + H2O = 13-hydroxy-octadecanoate + octadecanoate + H(+)</text>
        <dbReference type="Rhea" id="RHEA:52084"/>
        <dbReference type="ChEBI" id="CHEBI:15377"/>
        <dbReference type="ChEBI" id="CHEBI:15378"/>
        <dbReference type="ChEBI" id="CHEBI:25629"/>
        <dbReference type="ChEBI" id="CHEBI:136304"/>
        <dbReference type="ChEBI" id="CHEBI:136335"/>
    </reaction>
    <physiologicalReaction direction="left-to-right" evidence="15">
        <dbReference type="Rhea" id="RHEA:52085"/>
    </physiologicalReaction>
</comment>
<keyword evidence="6 25" id="KW-0808">Transferase</keyword>
<evidence type="ECO:0000259" key="29">
    <source>
        <dbReference type="SMART" id="SM00650"/>
    </source>
</evidence>
<evidence type="ECO:0000256" key="10">
    <source>
        <dbReference type="ARBA" id="ARBA00022989"/>
    </source>
</evidence>
<dbReference type="EMBL" id="JAUCMV010000004">
    <property type="protein sequence ID" value="KAK0402931.1"/>
    <property type="molecule type" value="Genomic_DNA"/>
</dbReference>